<dbReference type="Proteomes" id="UP000612352">
    <property type="component" value="Unassembled WGS sequence"/>
</dbReference>
<keyword evidence="10" id="KW-1185">Reference proteome</keyword>
<dbReference type="InterPro" id="IPR002541">
    <property type="entry name" value="Cyt_c_assembly"/>
</dbReference>
<dbReference type="EMBL" id="JAEDAJ010000003">
    <property type="protein sequence ID" value="MBK0331278.1"/>
    <property type="molecule type" value="Genomic_DNA"/>
</dbReference>
<gene>
    <name evidence="9" type="primary">ccsB</name>
    <name evidence="9" type="ORF">I8D64_07665</name>
</gene>
<keyword evidence="3" id="KW-0201">Cytochrome c-type biogenesis</keyword>
<feature type="compositionally biased region" description="Low complexity" evidence="6">
    <location>
        <begin position="80"/>
        <end position="104"/>
    </location>
</feature>
<dbReference type="Pfam" id="PF01578">
    <property type="entry name" value="Cytochrom_C_asm"/>
    <property type="match status" value="1"/>
</dbReference>
<proteinExistence type="predicted"/>
<dbReference type="NCBIfam" id="TIGR03144">
    <property type="entry name" value="cytochr_II_ccsB"/>
    <property type="match status" value="1"/>
</dbReference>
<organism evidence="9 10">
    <name type="scientific">Brachybacterium halotolerans</name>
    <dbReference type="NCBI Taxonomy" id="2795215"/>
    <lineage>
        <taxon>Bacteria</taxon>
        <taxon>Bacillati</taxon>
        <taxon>Actinomycetota</taxon>
        <taxon>Actinomycetes</taxon>
        <taxon>Micrococcales</taxon>
        <taxon>Dermabacteraceae</taxon>
        <taxon>Brachybacterium</taxon>
    </lineage>
</organism>
<feature type="transmembrane region" description="Helical" evidence="7">
    <location>
        <begin position="149"/>
        <end position="166"/>
    </location>
</feature>
<evidence type="ECO:0000256" key="5">
    <source>
        <dbReference type="ARBA" id="ARBA00023136"/>
    </source>
</evidence>
<comment type="caution">
    <text evidence="9">The sequence shown here is derived from an EMBL/GenBank/DDBJ whole genome shotgun (WGS) entry which is preliminary data.</text>
</comment>
<dbReference type="PANTHER" id="PTHR30071">
    <property type="entry name" value="HEME EXPORTER PROTEIN C"/>
    <property type="match status" value="1"/>
</dbReference>
<dbReference type="InterPro" id="IPR017562">
    <property type="entry name" value="Cyt_c_biogenesis_CcsA"/>
</dbReference>
<keyword evidence="5 7" id="KW-0472">Membrane</keyword>
<dbReference type="PANTHER" id="PTHR30071:SF1">
    <property type="entry name" value="CYTOCHROME B_B6 PROTEIN-RELATED"/>
    <property type="match status" value="1"/>
</dbReference>
<name>A0ABS1B9H6_9MICO</name>
<dbReference type="RefSeq" id="WP_200501907.1">
    <property type="nucleotide sequence ID" value="NZ_JAEDAJ010000003.1"/>
</dbReference>
<evidence type="ECO:0000313" key="10">
    <source>
        <dbReference type="Proteomes" id="UP000612352"/>
    </source>
</evidence>
<feature type="transmembrane region" description="Helical" evidence="7">
    <location>
        <begin position="207"/>
        <end position="236"/>
    </location>
</feature>
<sequence>MIDQQLAELSNLLIIVTIVLYVLALIGFGADLSGVTQRRSDEKLEKQKRESEGARAELATVGASAGTAAAAGGGPGGSTDAGTTPTRTATAGKASASRGSAGAATSGNALGARGFGYVMASIGAVLHITAMVLRGVATWRVPWGNMYEFSMTSSALIVALFVIISIRRKDLRLLGTLVMLPVLVLMLIAQTAWILPASDLTPSLQNSHWLIVHIGVAIIATALSGLGAIVAALQLLSTRTQKVRAAREAADRPLGRFWGPVSALTERIPGPEALEALCFRLHSLAFVCWTFTLIFGAVWANEAWGRYWNWDPKEVWTFVIWVVYACYLHARATRGFRGNKAAWFALAGFACVIINYTVVNLVINGLHSYSGLG</sequence>
<feature type="transmembrane region" description="Helical" evidence="7">
    <location>
        <begin position="173"/>
        <end position="195"/>
    </location>
</feature>
<feature type="transmembrane region" description="Helical" evidence="7">
    <location>
        <begin position="342"/>
        <end position="363"/>
    </location>
</feature>
<keyword evidence="2 7" id="KW-0812">Transmembrane</keyword>
<feature type="region of interest" description="Disordered" evidence="6">
    <location>
        <begin position="66"/>
        <end position="104"/>
    </location>
</feature>
<evidence type="ECO:0000256" key="3">
    <source>
        <dbReference type="ARBA" id="ARBA00022748"/>
    </source>
</evidence>
<protein>
    <submittedName>
        <fullName evidence="9">C-type cytochrome biogenesis protein CcsB</fullName>
    </submittedName>
</protein>
<evidence type="ECO:0000256" key="4">
    <source>
        <dbReference type="ARBA" id="ARBA00022989"/>
    </source>
</evidence>
<evidence type="ECO:0000313" key="9">
    <source>
        <dbReference type="EMBL" id="MBK0331278.1"/>
    </source>
</evidence>
<reference evidence="9 10" key="1">
    <citation type="submission" date="2020-12" db="EMBL/GenBank/DDBJ databases">
        <title>Brachybacterium sp. MASK1Z-5, whole genome shotgun sequence.</title>
        <authorList>
            <person name="Tuo L."/>
        </authorList>
    </citation>
    <scope>NUCLEOTIDE SEQUENCE [LARGE SCALE GENOMIC DNA]</scope>
    <source>
        <strain evidence="9 10">MASK1Z-5</strain>
    </source>
</reference>
<evidence type="ECO:0000256" key="6">
    <source>
        <dbReference type="SAM" id="MobiDB-lite"/>
    </source>
</evidence>
<evidence type="ECO:0000256" key="2">
    <source>
        <dbReference type="ARBA" id="ARBA00022692"/>
    </source>
</evidence>
<evidence type="ECO:0000259" key="8">
    <source>
        <dbReference type="Pfam" id="PF01578"/>
    </source>
</evidence>
<feature type="compositionally biased region" description="Basic and acidic residues" evidence="6">
    <location>
        <begin position="38"/>
        <end position="55"/>
    </location>
</feature>
<feature type="transmembrane region" description="Helical" evidence="7">
    <location>
        <begin position="115"/>
        <end position="137"/>
    </location>
</feature>
<comment type="subcellular location">
    <subcellularLocation>
        <location evidence="1">Membrane</location>
        <topology evidence="1">Multi-pass membrane protein</topology>
    </subcellularLocation>
</comment>
<evidence type="ECO:0000256" key="1">
    <source>
        <dbReference type="ARBA" id="ARBA00004141"/>
    </source>
</evidence>
<feature type="domain" description="Cytochrome c assembly protein" evidence="8">
    <location>
        <begin position="143"/>
        <end position="367"/>
    </location>
</feature>
<evidence type="ECO:0000256" key="7">
    <source>
        <dbReference type="SAM" id="Phobius"/>
    </source>
</evidence>
<feature type="transmembrane region" description="Helical" evidence="7">
    <location>
        <begin position="12"/>
        <end position="30"/>
    </location>
</feature>
<keyword evidence="4 7" id="KW-1133">Transmembrane helix</keyword>
<feature type="region of interest" description="Disordered" evidence="6">
    <location>
        <begin position="37"/>
        <end position="56"/>
    </location>
</feature>
<dbReference type="InterPro" id="IPR045062">
    <property type="entry name" value="Cyt_c_biogenesis_CcsA/CcmC"/>
</dbReference>
<accession>A0ABS1B9H6</accession>
<feature type="transmembrane region" description="Helical" evidence="7">
    <location>
        <begin position="315"/>
        <end position="330"/>
    </location>
</feature>
<feature type="transmembrane region" description="Helical" evidence="7">
    <location>
        <begin position="277"/>
        <end position="300"/>
    </location>
</feature>